<organism evidence="4 5">
    <name type="scientific">Telluria aromaticivorans</name>
    <dbReference type="NCBI Taxonomy" id="2725995"/>
    <lineage>
        <taxon>Bacteria</taxon>
        <taxon>Pseudomonadati</taxon>
        <taxon>Pseudomonadota</taxon>
        <taxon>Betaproteobacteria</taxon>
        <taxon>Burkholderiales</taxon>
        <taxon>Oxalobacteraceae</taxon>
        <taxon>Telluria group</taxon>
        <taxon>Telluria</taxon>
    </lineage>
</organism>
<dbReference type="SUPFAM" id="SSF51735">
    <property type="entry name" value="NAD(P)-binding Rossmann-fold domains"/>
    <property type="match status" value="1"/>
</dbReference>
<protein>
    <submittedName>
        <fullName evidence="4">SDR family oxidoreductase</fullName>
    </submittedName>
</protein>
<accession>A0A7Y2K264</accession>
<dbReference type="InterPro" id="IPR036291">
    <property type="entry name" value="NAD(P)-bd_dom_sf"/>
</dbReference>
<comment type="similarity">
    <text evidence="1 3">Belongs to the short-chain dehydrogenases/reductases (SDR) family.</text>
</comment>
<evidence type="ECO:0000313" key="5">
    <source>
        <dbReference type="Proteomes" id="UP000533905"/>
    </source>
</evidence>
<evidence type="ECO:0000313" key="4">
    <source>
        <dbReference type="EMBL" id="NNG25292.1"/>
    </source>
</evidence>
<gene>
    <name evidence="4" type="ORF">HGB41_20110</name>
</gene>
<evidence type="ECO:0000256" key="2">
    <source>
        <dbReference type="ARBA" id="ARBA00023002"/>
    </source>
</evidence>
<proteinExistence type="inferred from homology"/>
<reference evidence="4 5" key="1">
    <citation type="submission" date="2020-04" db="EMBL/GenBank/DDBJ databases">
        <title>Massilia sp. nov., a cold adapted bacteria isolated from Arctic soil.</title>
        <authorList>
            <person name="Son J."/>
            <person name="Ka J.-O."/>
        </authorList>
    </citation>
    <scope>NUCLEOTIDE SEQUENCE [LARGE SCALE GENOMIC DNA]</scope>
    <source>
        <strain evidence="4 5">ML15P13</strain>
    </source>
</reference>
<dbReference type="CDD" id="cd05233">
    <property type="entry name" value="SDR_c"/>
    <property type="match status" value="1"/>
</dbReference>
<keyword evidence="5" id="KW-1185">Reference proteome</keyword>
<sequence>MNTNSTKTVIVTGASSGIGFAIAQAYLERGYNVVGNARTLDRLEAAAAKLGNPANFLLVPGDISRASTAVELFTRAIATFGKVDILINNAGIFIPKAVADYTEADLDSIVNTNLKGFFFPSQQAAKHMSANKSGHIVTITAAVAMQPNVKVSALLPVLIKGGLNSATRGLAIELAASNVKVNAVAPGIIDTPMHGQDEATQSFLKQLAPNGAIGETQDVVNAVLYLTDSTFTSGTVMAIDGGATAGTW</sequence>
<dbReference type="FunFam" id="3.40.50.720:FF:000084">
    <property type="entry name" value="Short-chain dehydrogenase reductase"/>
    <property type="match status" value="1"/>
</dbReference>
<dbReference type="Pfam" id="PF00106">
    <property type="entry name" value="adh_short"/>
    <property type="match status" value="1"/>
</dbReference>
<dbReference type="PRINTS" id="PR00081">
    <property type="entry name" value="GDHRDH"/>
</dbReference>
<dbReference type="PRINTS" id="PR00080">
    <property type="entry name" value="SDRFAMILY"/>
</dbReference>
<dbReference type="PANTHER" id="PTHR43639">
    <property type="entry name" value="OXIDOREDUCTASE, SHORT-CHAIN DEHYDROGENASE/REDUCTASE FAMILY (AFU_ORTHOLOGUE AFUA_5G02870)"/>
    <property type="match status" value="1"/>
</dbReference>
<dbReference type="GO" id="GO:0016491">
    <property type="term" value="F:oxidoreductase activity"/>
    <property type="evidence" value="ECO:0007669"/>
    <property type="project" value="UniProtKB-KW"/>
</dbReference>
<name>A0A7Y2K264_9BURK</name>
<evidence type="ECO:0000256" key="3">
    <source>
        <dbReference type="RuleBase" id="RU000363"/>
    </source>
</evidence>
<dbReference type="RefSeq" id="WP_171087803.1">
    <property type="nucleotide sequence ID" value="NZ_JABAIV010000009.1"/>
</dbReference>
<dbReference type="EMBL" id="JABAIV010000009">
    <property type="protein sequence ID" value="NNG25292.1"/>
    <property type="molecule type" value="Genomic_DNA"/>
</dbReference>
<evidence type="ECO:0000256" key="1">
    <source>
        <dbReference type="ARBA" id="ARBA00006484"/>
    </source>
</evidence>
<dbReference type="Proteomes" id="UP000533905">
    <property type="component" value="Unassembled WGS sequence"/>
</dbReference>
<dbReference type="InterPro" id="IPR002347">
    <property type="entry name" value="SDR_fam"/>
</dbReference>
<dbReference type="PANTHER" id="PTHR43639:SF1">
    <property type="entry name" value="SHORT-CHAIN DEHYDROGENASE_REDUCTASE FAMILY PROTEIN"/>
    <property type="match status" value="1"/>
</dbReference>
<comment type="caution">
    <text evidence="4">The sequence shown here is derived from an EMBL/GenBank/DDBJ whole genome shotgun (WGS) entry which is preliminary data.</text>
</comment>
<dbReference type="Gene3D" id="3.40.50.720">
    <property type="entry name" value="NAD(P)-binding Rossmann-like Domain"/>
    <property type="match status" value="1"/>
</dbReference>
<dbReference type="AlphaFoldDB" id="A0A7Y2K264"/>
<keyword evidence="2" id="KW-0560">Oxidoreductase</keyword>